<dbReference type="InterPro" id="IPR012348">
    <property type="entry name" value="RNR-like"/>
</dbReference>
<keyword evidence="2" id="KW-0378">Hydrolase</keyword>
<dbReference type="SMART" id="SM00746">
    <property type="entry name" value="TRASH"/>
    <property type="match status" value="1"/>
</dbReference>
<dbReference type="InterPro" id="IPR009078">
    <property type="entry name" value="Ferritin-like_SF"/>
</dbReference>
<gene>
    <name evidence="2" type="ORF">AVDCRST_MAG73-3290</name>
</gene>
<dbReference type="GO" id="GO:0016787">
    <property type="term" value="F:hydrolase activity"/>
    <property type="evidence" value="ECO:0007669"/>
    <property type="project" value="UniProtKB-KW"/>
</dbReference>
<dbReference type="Gene3D" id="1.10.620.20">
    <property type="entry name" value="Ribonucleotide Reductase, subunit A"/>
    <property type="match status" value="1"/>
</dbReference>
<dbReference type="EC" id="3.6.3.4" evidence="2"/>
<dbReference type="GO" id="GO:0016491">
    <property type="term" value="F:oxidoreductase activity"/>
    <property type="evidence" value="ECO:0007669"/>
    <property type="project" value="InterPro"/>
</dbReference>
<feature type="domain" description="TRASH" evidence="1">
    <location>
        <begin position="12"/>
        <end position="50"/>
    </location>
</feature>
<accession>A0A6J4UTT5</accession>
<dbReference type="InterPro" id="IPR007029">
    <property type="entry name" value="YHS_dom"/>
</dbReference>
<dbReference type="EC" id="3.6.3.5" evidence="2"/>
<dbReference type="InterPro" id="IPR011017">
    <property type="entry name" value="TRASH_dom"/>
</dbReference>
<evidence type="ECO:0000259" key="1">
    <source>
        <dbReference type="SMART" id="SM00746"/>
    </source>
</evidence>
<evidence type="ECO:0000313" key="2">
    <source>
        <dbReference type="EMBL" id="CAA9556081.1"/>
    </source>
</evidence>
<dbReference type="Pfam" id="PF04945">
    <property type="entry name" value="YHS"/>
    <property type="match status" value="1"/>
</dbReference>
<protein>
    <submittedName>
        <fullName evidence="2">Lead, cadmium, zinc and mercury transporting ATPase Copper-translocating P-type ATPase</fullName>
        <ecNumber evidence="2">3.6.3.3</ecNumber>
        <ecNumber evidence="2">3.6.3.4</ecNumber>
        <ecNumber evidence="2">3.6.3.5</ecNumber>
    </submittedName>
</protein>
<dbReference type="EMBL" id="CADCWE010000218">
    <property type="protein sequence ID" value="CAA9556081.1"/>
    <property type="molecule type" value="Genomic_DNA"/>
</dbReference>
<organism evidence="2">
    <name type="scientific">uncultured Thermomicrobiales bacterium</name>
    <dbReference type="NCBI Taxonomy" id="1645740"/>
    <lineage>
        <taxon>Bacteria</taxon>
        <taxon>Pseudomonadati</taxon>
        <taxon>Thermomicrobiota</taxon>
        <taxon>Thermomicrobia</taxon>
        <taxon>Thermomicrobiales</taxon>
        <taxon>environmental samples</taxon>
    </lineage>
</organism>
<dbReference type="SUPFAM" id="SSF47240">
    <property type="entry name" value="Ferritin-like"/>
    <property type="match status" value="1"/>
</dbReference>
<name>A0A6J4UTT5_9BACT</name>
<proteinExistence type="predicted"/>
<dbReference type="EC" id="3.6.3.3" evidence="2"/>
<reference evidence="2" key="1">
    <citation type="submission" date="2020-02" db="EMBL/GenBank/DDBJ databases">
        <authorList>
            <person name="Meier V. D."/>
        </authorList>
    </citation>
    <scope>NUCLEOTIDE SEQUENCE</scope>
    <source>
        <strain evidence="2">AVDCRST_MAG73</strain>
    </source>
</reference>
<dbReference type="AlphaFoldDB" id="A0A6J4UTT5"/>
<sequence length="65" mass="7157">MTDQRPATTVKDPVCGMDVDPATAKHATEYQGQNDYFCSLMCRKAFEDNPGQYLGRQDAGPTASR</sequence>